<evidence type="ECO:0000259" key="22">
    <source>
        <dbReference type="Pfam" id="PF00391"/>
    </source>
</evidence>
<evidence type="ECO:0000256" key="12">
    <source>
        <dbReference type="ARBA" id="ARBA00022679"/>
    </source>
</evidence>
<name>A0A3G6JQQ9_STRTR</name>
<dbReference type="Proteomes" id="UP000509120">
    <property type="component" value="Chromosome"/>
</dbReference>
<evidence type="ECO:0000256" key="2">
    <source>
        <dbReference type="ARBA" id="ARBA00001946"/>
    </source>
</evidence>
<dbReference type="InterPro" id="IPR015813">
    <property type="entry name" value="Pyrv/PenolPyrv_kinase-like_dom"/>
</dbReference>
<dbReference type="EC" id="2.7.3.9" evidence="7 18"/>
<dbReference type="AlphaFoldDB" id="A0A3G6JQQ9"/>
<keyword evidence="16 18" id="KW-0460">Magnesium</keyword>
<evidence type="ECO:0000256" key="10">
    <source>
        <dbReference type="ARBA" id="ARBA00022490"/>
    </source>
</evidence>
<reference evidence="27 28" key="2">
    <citation type="submission" date="2020-06" db="EMBL/GenBank/DDBJ databases">
        <authorList>
            <person name="Chuat V."/>
        </authorList>
    </citation>
    <scope>NUCLEOTIDE SEQUENCE [LARGE SCALE GENOMIC DNA]</scope>
    <source>
        <strain evidence="27">STH_CIRM_1046</strain>
    </source>
</reference>
<dbReference type="FunFam" id="3.20.20.60:FF:000007">
    <property type="entry name" value="Phosphoenolpyruvate-protein phosphotransferase"/>
    <property type="match status" value="1"/>
</dbReference>
<feature type="binding site" evidence="20">
    <location>
        <position position="334"/>
    </location>
    <ligand>
        <name>phosphoenolpyruvate</name>
        <dbReference type="ChEBI" id="CHEBI:58702"/>
    </ligand>
</feature>
<keyword evidence="15 18" id="KW-0418">Kinase</keyword>
<dbReference type="Gene3D" id="1.10.274.10">
    <property type="entry name" value="PtsI, HPr-binding domain"/>
    <property type="match status" value="1"/>
</dbReference>
<dbReference type="Pfam" id="PF02896">
    <property type="entry name" value="PEP-utilizers_C"/>
    <property type="match status" value="1"/>
</dbReference>
<dbReference type="PROSITE" id="PS00742">
    <property type="entry name" value="PEP_ENZYMES_2"/>
    <property type="match status" value="1"/>
</dbReference>
<evidence type="ECO:0000313" key="27">
    <source>
        <dbReference type="EMBL" id="CAD0156171.1"/>
    </source>
</evidence>
<evidence type="ECO:0000313" key="25">
    <source>
        <dbReference type="EMBL" id="AZA18374.1"/>
    </source>
</evidence>
<dbReference type="InterPro" id="IPR018274">
    <property type="entry name" value="PEP_util_AS"/>
</dbReference>
<dbReference type="SUPFAM" id="SSF47831">
    <property type="entry name" value="Enzyme I of the PEP:sugar phosphotransferase system HPr-binding (sub)domain"/>
    <property type="match status" value="1"/>
</dbReference>
<reference evidence="25" key="1">
    <citation type="submission" date="2018-07" db="EMBL/GenBank/DDBJ databases">
        <authorList>
            <person name="Somerville V."/>
        </authorList>
    </citation>
    <scope>NUCLEOTIDE SEQUENCE</scope>
    <source>
        <strain evidence="26">NWC_1_1</strain>
        <strain evidence="25">NWC_2_1</strain>
    </source>
</reference>
<evidence type="ECO:0000256" key="13">
    <source>
        <dbReference type="ARBA" id="ARBA00022683"/>
    </source>
</evidence>
<dbReference type="InterPro" id="IPR040442">
    <property type="entry name" value="Pyrv_kinase-like_dom_sf"/>
</dbReference>
<feature type="binding site" evidence="21">
    <location>
        <position position="459"/>
    </location>
    <ligand>
        <name>Mg(2+)</name>
        <dbReference type="ChEBI" id="CHEBI:18420"/>
    </ligand>
</feature>
<evidence type="ECO:0000256" key="15">
    <source>
        <dbReference type="ARBA" id="ARBA00022777"/>
    </source>
</evidence>
<dbReference type="EMBL" id="LR822030">
    <property type="protein sequence ID" value="CAD0156171.1"/>
    <property type="molecule type" value="Genomic_DNA"/>
</dbReference>
<dbReference type="InterPro" id="IPR023151">
    <property type="entry name" value="PEP_util_CS"/>
</dbReference>
<dbReference type="PROSITE" id="PS00370">
    <property type="entry name" value="PEP_ENZYMES_PHOS_SITE"/>
    <property type="match status" value="1"/>
</dbReference>
<comment type="subunit">
    <text evidence="6">Homodimer.</text>
</comment>
<comment type="similarity">
    <text evidence="5 18">Belongs to the PEP-utilizing enzyme family.</text>
</comment>
<keyword evidence="13 18" id="KW-0598">Phosphotransferase system</keyword>
<feature type="active site" description="Proton donor" evidence="19">
    <location>
        <position position="506"/>
    </location>
</feature>
<feature type="binding site" evidence="20">
    <location>
        <begin position="458"/>
        <end position="459"/>
    </location>
    <ligand>
        <name>phosphoenolpyruvate</name>
        <dbReference type="ChEBI" id="CHEBI:58702"/>
    </ligand>
</feature>
<accession>A0A3G6JQQ9</accession>
<dbReference type="GO" id="GO:0016301">
    <property type="term" value="F:kinase activity"/>
    <property type="evidence" value="ECO:0007669"/>
    <property type="project" value="UniProtKB-KW"/>
</dbReference>
<dbReference type="PIRSF" id="PIRSF000732">
    <property type="entry name" value="PTS_enzyme_I"/>
    <property type="match status" value="1"/>
</dbReference>
<dbReference type="Pfam" id="PF05524">
    <property type="entry name" value="PEP-utilisers_N"/>
    <property type="match status" value="1"/>
</dbReference>
<dbReference type="SUPFAM" id="SSF51621">
    <property type="entry name" value="Phosphoenolpyruvate/pyruvate domain"/>
    <property type="match status" value="1"/>
</dbReference>
<dbReference type="InterPro" id="IPR006318">
    <property type="entry name" value="PTS_EI-like"/>
</dbReference>
<comment type="subcellular location">
    <subcellularLocation>
        <location evidence="4 18">Cytoplasm</location>
    </subcellularLocation>
</comment>
<keyword evidence="10 18" id="KW-0963">Cytoplasm</keyword>
<evidence type="ECO:0000256" key="11">
    <source>
        <dbReference type="ARBA" id="ARBA00022597"/>
    </source>
</evidence>
<dbReference type="EMBL" id="CP029252">
    <property type="protein sequence ID" value="AZA23655.1"/>
    <property type="molecule type" value="Genomic_DNA"/>
</dbReference>
<comment type="catalytic activity">
    <reaction evidence="1 18">
        <text>L-histidyl-[protein] + phosphoenolpyruvate = N(pros)-phospho-L-histidyl-[protein] + pyruvate</text>
        <dbReference type="Rhea" id="RHEA:23880"/>
        <dbReference type="Rhea" id="RHEA-COMP:9745"/>
        <dbReference type="Rhea" id="RHEA-COMP:9746"/>
        <dbReference type="ChEBI" id="CHEBI:15361"/>
        <dbReference type="ChEBI" id="CHEBI:29979"/>
        <dbReference type="ChEBI" id="CHEBI:58702"/>
        <dbReference type="ChEBI" id="CHEBI:64837"/>
        <dbReference type="EC" id="2.7.3.9"/>
    </reaction>
</comment>
<dbReference type="InterPro" id="IPR036618">
    <property type="entry name" value="PtsI_HPr-bd_sf"/>
</dbReference>
<sequence>MTKMLKGIAASDGVAVAKAYLLVQPDLSFETVTVEDISAEEARLDAALAASQDELSVIREKAVESLGEEAAAVFDAHLMVLADPEMTGQIKETIRAKQVNAEAALTEVTNMFIAIFESMDDNPYMQERAADIRDVTKRVLANLLGKKLPNPATIDEESIIVAHDLTPSDTAQLNKKFVKAFVTDIGGRTSHSAIMARTLEIAAVLGTNNITELVKDGDILAVSGITGEVVINPTEEQIAEFKAAGEAYAKQKAEWAQLKDAPTVTADGKHFELAANIGTPKDVEGVNDNGAEAVGLYRTEFLYMDSQDFPTEEDQYEAYKAVLEGMNGKPVVVRTMDIGGDKELPYFDLPKEMNPFLGYRALRISISETGNQMFRTQLRALLRASVHGKLRIMFPMVALLTEFRTAKGILEEEKAKLVAEGVAVADDIEVGIMIEIPAAAMLADQFAKEVDFFSIGTNDLIQYTMAADRMNEQVSYLYQPYNPSILRLINNVIKAAHAEGKWAGMCGEMAGDQTAVPLLVGMGLDEFSMSATSILRTRSLMKKLDTAKMEEYANRALTECSTMEEVLELSKKYVNVD</sequence>
<feature type="domain" description="PEP-utilising enzyme mobile" evidence="22">
    <location>
        <begin position="155"/>
        <end position="227"/>
    </location>
</feature>
<dbReference type="RefSeq" id="WP_014727571.1">
    <property type="nucleotide sequence ID" value="NZ_CAKMCU010000007.1"/>
</dbReference>
<dbReference type="GO" id="GO:0008965">
    <property type="term" value="F:phosphoenolpyruvate-protein phosphotransferase activity"/>
    <property type="evidence" value="ECO:0007669"/>
    <property type="project" value="UniProtKB-EC"/>
</dbReference>
<evidence type="ECO:0000259" key="23">
    <source>
        <dbReference type="Pfam" id="PF02896"/>
    </source>
</evidence>
<evidence type="ECO:0000256" key="3">
    <source>
        <dbReference type="ARBA" id="ARBA00002728"/>
    </source>
</evidence>
<evidence type="ECO:0000256" key="7">
    <source>
        <dbReference type="ARBA" id="ARBA00012232"/>
    </source>
</evidence>
<evidence type="ECO:0000313" key="26">
    <source>
        <dbReference type="EMBL" id="AZA23655.1"/>
    </source>
</evidence>
<dbReference type="InterPro" id="IPR000121">
    <property type="entry name" value="PEP_util_C"/>
</dbReference>
<comment type="function">
    <text evidence="3 18">General (non sugar-specific) component of the phosphoenolpyruvate-dependent sugar phosphotransferase system (sugar PTS). This major carbohydrate active-transport system catalyzes the phosphorylation of incoming sugar substrates concomitantly with their translocation across the cell membrane. Enzyme I transfers the phosphoryl group from phosphoenolpyruvate (PEP) to the phosphoryl carrier protein (HPr).</text>
</comment>
<evidence type="ECO:0000256" key="20">
    <source>
        <dbReference type="PIRSR" id="PIRSR000732-2"/>
    </source>
</evidence>
<dbReference type="GO" id="GO:0005737">
    <property type="term" value="C:cytoplasm"/>
    <property type="evidence" value="ECO:0007669"/>
    <property type="project" value="UniProtKB-SubCell"/>
</dbReference>
<gene>
    <name evidence="25" type="primary">ptsP</name>
    <name evidence="27" type="synonym">ptsI</name>
    <name evidence="26" type="ORF">DF198_06190</name>
    <name evidence="25" type="ORF">DQL92_06640</name>
    <name evidence="27" type="ORF">STHERMO_1328</name>
</gene>
<evidence type="ECO:0000259" key="24">
    <source>
        <dbReference type="Pfam" id="PF05524"/>
    </source>
</evidence>
<evidence type="ECO:0000256" key="19">
    <source>
        <dbReference type="PIRSR" id="PIRSR000732-1"/>
    </source>
</evidence>
<feature type="binding site" evidence="20">
    <location>
        <position position="298"/>
    </location>
    <ligand>
        <name>phosphoenolpyruvate</name>
        <dbReference type="ChEBI" id="CHEBI:58702"/>
    </ligand>
</feature>
<dbReference type="PANTHER" id="PTHR46244:SF3">
    <property type="entry name" value="PHOSPHOENOLPYRUVATE-PROTEIN PHOSPHOTRANSFERASE"/>
    <property type="match status" value="1"/>
</dbReference>
<dbReference type="FunFam" id="1.10.274.10:FF:000001">
    <property type="entry name" value="Phosphoenolpyruvate-protein phosphotransferase"/>
    <property type="match status" value="1"/>
</dbReference>
<proteinExistence type="inferred from homology"/>
<dbReference type="Gene3D" id="3.20.20.60">
    <property type="entry name" value="Phosphoenolpyruvate-binding domains"/>
    <property type="match status" value="1"/>
</dbReference>
<keyword evidence="11 18" id="KW-0762">Sugar transport</keyword>
<evidence type="ECO:0000256" key="21">
    <source>
        <dbReference type="PIRSR" id="PIRSR000732-3"/>
    </source>
</evidence>
<keyword evidence="25" id="KW-0670">Pyruvate</keyword>
<keyword evidence="12 18" id="KW-0808">Transferase</keyword>
<evidence type="ECO:0000256" key="1">
    <source>
        <dbReference type="ARBA" id="ARBA00000683"/>
    </source>
</evidence>
<dbReference type="EMBL" id="CP031021">
    <property type="protein sequence ID" value="AZA18374.1"/>
    <property type="molecule type" value="Genomic_DNA"/>
</dbReference>
<evidence type="ECO:0000313" key="28">
    <source>
        <dbReference type="Proteomes" id="UP000509120"/>
    </source>
</evidence>
<dbReference type="Pfam" id="PF00391">
    <property type="entry name" value="PEP-utilizers"/>
    <property type="match status" value="1"/>
</dbReference>
<evidence type="ECO:0000256" key="17">
    <source>
        <dbReference type="ARBA" id="ARBA00033235"/>
    </source>
</evidence>
<protein>
    <recommendedName>
        <fullName evidence="8 18">Phosphoenolpyruvate-protein phosphotransferase</fullName>
        <ecNumber evidence="7 18">2.7.3.9</ecNumber>
    </recommendedName>
    <alternativeName>
        <fullName evidence="17 18">Phosphotransferase system, enzyme I</fullName>
    </alternativeName>
</protein>
<dbReference type="InterPro" id="IPR008279">
    <property type="entry name" value="PEP-util_enz_mobile_dom"/>
</dbReference>
<evidence type="ECO:0000256" key="16">
    <source>
        <dbReference type="ARBA" id="ARBA00022842"/>
    </source>
</evidence>
<dbReference type="Gene3D" id="3.50.30.10">
    <property type="entry name" value="Phosphohistidine domain"/>
    <property type="match status" value="1"/>
</dbReference>
<feature type="binding site" evidence="21">
    <location>
        <position position="435"/>
    </location>
    <ligand>
        <name>Mg(2+)</name>
        <dbReference type="ChEBI" id="CHEBI:18420"/>
    </ligand>
</feature>
<evidence type="ECO:0000256" key="18">
    <source>
        <dbReference type="PIRNR" id="PIRNR000732"/>
    </source>
</evidence>
<feature type="binding site" evidence="20">
    <location>
        <position position="469"/>
    </location>
    <ligand>
        <name>phosphoenolpyruvate</name>
        <dbReference type="ChEBI" id="CHEBI:58702"/>
    </ligand>
</feature>
<evidence type="ECO:0000256" key="4">
    <source>
        <dbReference type="ARBA" id="ARBA00004496"/>
    </source>
</evidence>
<comment type="cofactor">
    <cofactor evidence="2 18 21">
        <name>Mg(2+)</name>
        <dbReference type="ChEBI" id="CHEBI:18420"/>
    </cofactor>
</comment>
<feature type="domain" description="PEP-utilising enzyme C-terminal" evidence="23">
    <location>
        <begin position="252"/>
        <end position="545"/>
    </location>
</feature>
<dbReference type="SUPFAM" id="SSF52009">
    <property type="entry name" value="Phosphohistidine domain"/>
    <property type="match status" value="1"/>
</dbReference>
<keyword evidence="9 18" id="KW-0813">Transport</keyword>
<dbReference type="PANTHER" id="PTHR46244">
    <property type="entry name" value="PHOSPHOENOLPYRUVATE-PROTEIN PHOSPHOTRANSFERASE"/>
    <property type="match status" value="1"/>
</dbReference>
<organism evidence="25">
    <name type="scientific">Streptococcus thermophilus</name>
    <dbReference type="NCBI Taxonomy" id="1308"/>
    <lineage>
        <taxon>Bacteria</taxon>
        <taxon>Bacillati</taxon>
        <taxon>Bacillota</taxon>
        <taxon>Bacilli</taxon>
        <taxon>Lactobacillales</taxon>
        <taxon>Streptococcaceae</taxon>
        <taxon>Streptococcus</taxon>
    </lineage>
</organism>
<dbReference type="GO" id="GO:0046872">
    <property type="term" value="F:metal ion binding"/>
    <property type="evidence" value="ECO:0007669"/>
    <property type="project" value="UniProtKB-KW"/>
</dbReference>
<feature type="active site" description="Tele-phosphohistidine intermediate" evidence="19">
    <location>
        <position position="191"/>
    </location>
</feature>
<keyword evidence="14 18" id="KW-0479">Metal-binding</keyword>
<evidence type="ECO:0000256" key="14">
    <source>
        <dbReference type="ARBA" id="ARBA00022723"/>
    </source>
</evidence>
<dbReference type="PRINTS" id="PR01736">
    <property type="entry name" value="PHPHTRNFRASE"/>
</dbReference>
<evidence type="ECO:0000256" key="9">
    <source>
        <dbReference type="ARBA" id="ARBA00022448"/>
    </source>
</evidence>
<dbReference type="InterPro" id="IPR008731">
    <property type="entry name" value="PTS_EIN"/>
</dbReference>
<dbReference type="InterPro" id="IPR024692">
    <property type="entry name" value="PTS_EI"/>
</dbReference>
<dbReference type="InterPro" id="IPR036637">
    <property type="entry name" value="Phosphohistidine_dom_sf"/>
</dbReference>
<dbReference type="InterPro" id="IPR050499">
    <property type="entry name" value="PEP-utilizing_PTS_enzyme"/>
</dbReference>
<evidence type="ECO:0000256" key="5">
    <source>
        <dbReference type="ARBA" id="ARBA00007837"/>
    </source>
</evidence>
<dbReference type="NCBIfam" id="TIGR01417">
    <property type="entry name" value="PTS_I_fam"/>
    <property type="match status" value="1"/>
</dbReference>
<feature type="domain" description="Phosphotransferase system enzyme I N-terminal" evidence="24">
    <location>
        <begin position="6"/>
        <end position="128"/>
    </location>
</feature>
<dbReference type="GO" id="GO:0009401">
    <property type="term" value="P:phosphoenolpyruvate-dependent sugar phosphotransferase system"/>
    <property type="evidence" value="ECO:0007669"/>
    <property type="project" value="UniProtKB-KW"/>
</dbReference>
<evidence type="ECO:0000256" key="8">
    <source>
        <dbReference type="ARBA" id="ARBA00016544"/>
    </source>
</evidence>
<evidence type="ECO:0000256" key="6">
    <source>
        <dbReference type="ARBA" id="ARBA00011738"/>
    </source>
</evidence>